<accession>A0A375IR28</accession>
<gene>
    <name evidence="2" type="ORF">CT19425_MP80636</name>
</gene>
<dbReference type="EMBL" id="LT991977">
    <property type="protein sequence ID" value="SPK77007.1"/>
    <property type="molecule type" value="Genomic_DNA"/>
</dbReference>
<dbReference type="Proteomes" id="UP000255505">
    <property type="component" value="Plasmid II"/>
</dbReference>
<reference evidence="2 3" key="1">
    <citation type="submission" date="2018-01" db="EMBL/GenBank/DDBJ databases">
        <authorList>
            <person name="Gaut B.S."/>
            <person name="Morton B.R."/>
            <person name="Clegg M.T."/>
            <person name="Duvall M.R."/>
        </authorList>
    </citation>
    <scope>NUCLEOTIDE SEQUENCE [LARGE SCALE GENOMIC DNA]</scope>
    <source>
        <strain evidence="2">Cupriavidus taiwanensis LMG 19425</strain>
        <plasmid evidence="3">Plasmid ii</plasmid>
    </source>
</reference>
<proteinExistence type="predicted"/>
<organism evidence="2 3">
    <name type="scientific">Cupriavidus taiwanensis</name>
    <dbReference type="NCBI Taxonomy" id="164546"/>
    <lineage>
        <taxon>Bacteria</taxon>
        <taxon>Pseudomonadati</taxon>
        <taxon>Pseudomonadota</taxon>
        <taxon>Betaproteobacteria</taxon>
        <taxon>Burkholderiales</taxon>
        <taxon>Burkholderiaceae</taxon>
        <taxon>Cupriavidus</taxon>
    </lineage>
</organism>
<keyword evidence="2" id="KW-0614">Plasmid</keyword>
<feature type="region of interest" description="Disordered" evidence="1">
    <location>
        <begin position="1"/>
        <end position="43"/>
    </location>
</feature>
<feature type="compositionally biased region" description="Basic residues" evidence="1">
    <location>
        <begin position="15"/>
        <end position="27"/>
    </location>
</feature>
<evidence type="ECO:0000313" key="3">
    <source>
        <dbReference type="Proteomes" id="UP000255505"/>
    </source>
</evidence>
<evidence type="ECO:0000313" key="2">
    <source>
        <dbReference type="EMBL" id="SPK77007.1"/>
    </source>
</evidence>
<name>A0A375IR28_9BURK</name>
<geneLocation type="plasmid" evidence="2">
    <name>II</name>
</geneLocation>
<protein>
    <submittedName>
        <fullName evidence="2">Uncharacterized protein</fullName>
    </submittedName>
</protein>
<dbReference type="AlphaFoldDB" id="A0A375IR28"/>
<evidence type="ECO:0000256" key="1">
    <source>
        <dbReference type="SAM" id="MobiDB-lite"/>
    </source>
</evidence>
<sequence>MHQHNAGQRVPSCPKKNRGHRCLRARLHKEAETTEVPRQSSRLRRPEHCINLGRVLAAFLAALRVLLDQKHVALRERSAPARLVFKRHAAGQQVHQLT</sequence>